<reference evidence="2" key="1">
    <citation type="journal article" date="2019" name="Sci. Rep.">
        <title>Draft genome of Tanacetum cinerariifolium, the natural source of mosquito coil.</title>
        <authorList>
            <person name="Yamashiro T."/>
            <person name="Shiraishi A."/>
            <person name="Satake H."/>
            <person name="Nakayama K."/>
        </authorList>
    </citation>
    <scope>NUCLEOTIDE SEQUENCE</scope>
</reference>
<evidence type="ECO:0000256" key="1">
    <source>
        <dbReference type="SAM" id="MobiDB-lite"/>
    </source>
</evidence>
<feature type="compositionally biased region" description="Acidic residues" evidence="1">
    <location>
        <begin position="384"/>
        <end position="398"/>
    </location>
</feature>
<evidence type="ECO:0000313" key="2">
    <source>
        <dbReference type="EMBL" id="GFA81525.1"/>
    </source>
</evidence>
<feature type="region of interest" description="Disordered" evidence="1">
    <location>
        <begin position="466"/>
        <end position="507"/>
    </location>
</feature>
<gene>
    <name evidence="2" type="ORF">Tci_653497</name>
</gene>
<name>A0A699K839_TANCI</name>
<protein>
    <submittedName>
        <fullName evidence="2">Uncharacterized protein</fullName>
    </submittedName>
</protein>
<accession>A0A699K839</accession>
<sequence length="507" mass="57744">MTSFDSRLNPPYPIKECSSCGDLYIADYCCSNGSLVDKIICDPNKAPDFPYIHTLSSNKFHCFHCKDELGDGEVCKRCTYTSPPQISKHCCYGCGNPLKGIFCHQCTCELCGNGAYYGYNCPPKVLIIPDPEPFNHHTINELPPTVQGFDPKSDLVYSPPDVFSPSLQPPGYSYEFLGTMLIMVKIVHFKFRSPMIWNLVIIRTLISRKITRMIHMEMILTLVMLCQPVNQNFYNSNSPGVDQPQPSQSPVIHQPTQDMSIQEIEDLKQQYLDEMKRLINSEYRDEIKIAELKQSFNGMSIKIRNKEKLQQLEQVASLSTYPLKHFNAYCYDDDDEEDYTPAITPNEPVDSLIMEDEHLDTIPATESDDLIKSSVENLVPNPSESEDESECDVPDCDDSQTTKFSTFSNPLFDDSTSSDDESSHEDDIHEMSFKTYLNPLFDLDEESISTDCDPKEDIHLVKRLLYDNSSPRPPKEIDLSFNLDDPMPLGIEEDDDDSERDIPILEE</sequence>
<feature type="region of interest" description="Disordered" evidence="1">
    <location>
        <begin position="377"/>
        <end position="427"/>
    </location>
</feature>
<comment type="caution">
    <text evidence="2">The sequence shown here is derived from an EMBL/GenBank/DDBJ whole genome shotgun (WGS) entry which is preliminary data.</text>
</comment>
<proteinExistence type="predicted"/>
<feature type="non-terminal residue" evidence="2">
    <location>
        <position position="507"/>
    </location>
</feature>
<dbReference type="AlphaFoldDB" id="A0A699K839"/>
<feature type="compositionally biased region" description="Polar residues" evidence="1">
    <location>
        <begin position="399"/>
        <end position="409"/>
    </location>
</feature>
<organism evidence="2">
    <name type="scientific">Tanacetum cinerariifolium</name>
    <name type="common">Dalmatian daisy</name>
    <name type="synonym">Chrysanthemum cinerariifolium</name>
    <dbReference type="NCBI Taxonomy" id="118510"/>
    <lineage>
        <taxon>Eukaryota</taxon>
        <taxon>Viridiplantae</taxon>
        <taxon>Streptophyta</taxon>
        <taxon>Embryophyta</taxon>
        <taxon>Tracheophyta</taxon>
        <taxon>Spermatophyta</taxon>
        <taxon>Magnoliopsida</taxon>
        <taxon>eudicotyledons</taxon>
        <taxon>Gunneridae</taxon>
        <taxon>Pentapetalae</taxon>
        <taxon>asterids</taxon>
        <taxon>campanulids</taxon>
        <taxon>Asterales</taxon>
        <taxon>Asteraceae</taxon>
        <taxon>Asteroideae</taxon>
        <taxon>Anthemideae</taxon>
        <taxon>Anthemidinae</taxon>
        <taxon>Tanacetum</taxon>
    </lineage>
</organism>
<dbReference type="EMBL" id="BKCJ010493243">
    <property type="protein sequence ID" value="GFA81525.1"/>
    <property type="molecule type" value="Genomic_DNA"/>
</dbReference>